<protein>
    <submittedName>
        <fullName evidence="3">Uncharacterized protein</fullName>
    </submittedName>
</protein>
<keyword evidence="2" id="KW-0472">Membrane</keyword>
<gene>
    <name evidence="3" type="ORF">GCM10009839_63400</name>
</gene>
<reference evidence="4" key="1">
    <citation type="journal article" date="2019" name="Int. J. Syst. Evol. Microbiol.">
        <title>The Global Catalogue of Microorganisms (GCM) 10K type strain sequencing project: providing services to taxonomists for standard genome sequencing and annotation.</title>
        <authorList>
            <consortium name="The Broad Institute Genomics Platform"/>
            <consortium name="The Broad Institute Genome Sequencing Center for Infectious Disease"/>
            <person name="Wu L."/>
            <person name="Ma J."/>
        </authorList>
    </citation>
    <scope>NUCLEOTIDE SEQUENCE [LARGE SCALE GENOMIC DNA]</scope>
    <source>
        <strain evidence="4">JCM 16014</strain>
    </source>
</reference>
<keyword evidence="2" id="KW-1133">Transmembrane helix</keyword>
<feature type="transmembrane region" description="Helical" evidence="2">
    <location>
        <begin position="25"/>
        <end position="45"/>
    </location>
</feature>
<evidence type="ECO:0000313" key="3">
    <source>
        <dbReference type="EMBL" id="GAA2048964.1"/>
    </source>
</evidence>
<keyword evidence="2" id="KW-0812">Transmembrane</keyword>
<feature type="compositionally biased region" description="Low complexity" evidence="1">
    <location>
        <begin position="65"/>
        <end position="75"/>
    </location>
</feature>
<proteinExistence type="predicted"/>
<evidence type="ECO:0000256" key="2">
    <source>
        <dbReference type="SAM" id="Phobius"/>
    </source>
</evidence>
<dbReference type="RefSeq" id="WP_344669360.1">
    <property type="nucleotide sequence ID" value="NZ_BAAAQN010000046.1"/>
</dbReference>
<feature type="region of interest" description="Disordered" evidence="1">
    <location>
        <begin position="109"/>
        <end position="128"/>
    </location>
</feature>
<evidence type="ECO:0000256" key="1">
    <source>
        <dbReference type="SAM" id="MobiDB-lite"/>
    </source>
</evidence>
<dbReference type="EMBL" id="BAAAQN010000046">
    <property type="protein sequence ID" value="GAA2048964.1"/>
    <property type="molecule type" value="Genomic_DNA"/>
</dbReference>
<dbReference type="Proteomes" id="UP001500751">
    <property type="component" value="Unassembled WGS sequence"/>
</dbReference>
<feature type="region of interest" description="Disordered" evidence="1">
    <location>
        <begin position="64"/>
        <end position="85"/>
    </location>
</feature>
<name>A0ABP5GKB1_9ACTN</name>
<evidence type="ECO:0000313" key="4">
    <source>
        <dbReference type="Proteomes" id="UP001500751"/>
    </source>
</evidence>
<feature type="compositionally biased region" description="Low complexity" evidence="1">
    <location>
        <begin position="109"/>
        <end position="123"/>
    </location>
</feature>
<accession>A0ABP5GKB1</accession>
<comment type="caution">
    <text evidence="3">The sequence shown here is derived from an EMBL/GenBank/DDBJ whole genome shotgun (WGS) entry which is preliminary data.</text>
</comment>
<organism evidence="3 4">
    <name type="scientific">Catenulispora yoronensis</name>
    <dbReference type="NCBI Taxonomy" id="450799"/>
    <lineage>
        <taxon>Bacteria</taxon>
        <taxon>Bacillati</taxon>
        <taxon>Actinomycetota</taxon>
        <taxon>Actinomycetes</taxon>
        <taxon>Catenulisporales</taxon>
        <taxon>Catenulisporaceae</taxon>
        <taxon>Catenulispora</taxon>
    </lineage>
</organism>
<keyword evidence="4" id="KW-1185">Reference proteome</keyword>
<sequence length="252" mass="26677">MNEAPLHNPLKQDGSSNRSTLKTTLLVVLALVAVASIGYSIYAWMQNRQLSNDVTNKNNQIATLQKQQTPPAKTTPTPPADPYAGWQSATLNYEKATFKYPSTWKLTNTSTPNGTTGNITPGSDQVKLSSPTGLTVTIDTGVSGLGDGPYGNGEVLATPITTLGGNYFLGFGTYGAPTNSSTTSEGIVGTTSTRYATWPTGKNTSSSSGKTYTVISMAYYDASSHAIIKPVSDFQSDSSYNDALLIIKSLSY</sequence>